<dbReference type="PROSITE" id="PS50893">
    <property type="entry name" value="ABC_TRANSPORTER_2"/>
    <property type="match status" value="1"/>
</dbReference>
<dbReference type="InterPro" id="IPR003439">
    <property type="entry name" value="ABC_transporter-like_ATP-bd"/>
</dbReference>
<dbReference type="SUPFAM" id="SSF52540">
    <property type="entry name" value="P-loop containing nucleoside triphosphate hydrolases"/>
    <property type="match status" value="1"/>
</dbReference>
<feature type="domain" description="ABC transporter" evidence="8">
    <location>
        <begin position="2"/>
        <end position="230"/>
    </location>
</feature>
<dbReference type="OrthoDB" id="9802264at2"/>
<evidence type="ECO:0000313" key="10">
    <source>
        <dbReference type="Proteomes" id="UP000184292"/>
    </source>
</evidence>
<keyword evidence="1" id="KW-0813">Transport</keyword>
<dbReference type="STRING" id="1447782.SAMN05444417_2422"/>
<evidence type="ECO:0000256" key="6">
    <source>
        <dbReference type="ARBA" id="ARBA00022967"/>
    </source>
</evidence>
<keyword evidence="4" id="KW-0547">Nucleotide-binding</keyword>
<evidence type="ECO:0000313" key="9">
    <source>
        <dbReference type="EMBL" id="SHI99366.1"/>
    </source>
</evidence>
<dbReference type="GO" id="GO:0016887">
    <property type="term" value="F:ATP hydrolysis activity"/>
    <property type="evidence" value="ECO:0007669"/>
    <property type="project" value="InterPro"/>
</dbReference>
<dbReference type="PANTHER" id="PTHR42781:SF1">
    <property type="entry name" value="THIAMINE IMPORT ATP-BINDING PROTEIN THIQ"/>
    <property type="match status" value="1"/>
</dbReference>
<dbReference type="Gene3D" id="3.40.50.300">
    <property type="entry name" value="P-loop containing nucleotide triphosphate hydrolases"/>
    <property type="match status" value="1"/>
</dbReference>
<keyword evidence="3" id="KW-0997">Cell inner membrane</keyword>
<evidence type="ECO:0000256" key="1">
    <source>
        <dbReference type="ARBA" id="ARBA00022448"/>
    </source>
</evidence>
<protein>
    <submittedName>
        <fullName evidence="9">Thiamine transport system ATP-binding protein</fullName>
    </submittedName>
</protein>
<reference evidence="9 10" key="1">
    <citation type="submission" date="2016-11" db="EMBL/GenBank/DDBJ databases">
        <authorList>
            <person name="Jaros S."/>
            <person name="Januszkiewicz K."/>
            <person name="Wedrychowicz H."/>
        </authorList>
    </citation>
    <scope>NUCLEOTIDE SEQUENCE [LARGE SCALE GENOMIC DNA]</scope>
    <source>
        <strain evidence="9 10">DSM 100565</strain>
    </source>
</reference>
<dbReference type="PANTHER" id="PTHR42781">
    <property type="entry name" value="SPERMIDINE/PUTRESCINE IMPORT ATP-BINDING PROTEIN POTA"/>
    <property type="match status" value="1"/>
</dbReference>
<gene>
    <name evidence="9" type="ORF">SAMN05444417_2422</name>
</gene>
<dbReference type="AlphaFoldDB" id="A0A1M6FNW2"/>
<evidence type="ECO:0000256" key="2">
    <source>
        <dbReference type="ARBA" id="ARBA00022475"/>
    </source>
</evidence>
<keyword evidence="2" id="KW-1003">Cell membrane</keyword>
<evidence type="ECO:0000256" key="7">
    <source>
        <dbReference type="ARBA" id="ARBA00023136"/>
    </source>
</evidence>
<evidence type="ECO:0000256" key="3">
    <source>
        <dbReference type="ARBA" id="ARBA00022519"/>
    </source>
</evidence>
<dbReference type="InterPro" id="IPR003593">
    <property type="entry name" value="AAA+_ATPase"/>
</dbReference>
<dbReference type="Proteomes" id="UP000184292">
    <property type="component" value="Unassembled WGS sequence"/>
</dbReference>
<keyword evidence="7" id="KW-0472">Membrane</keyword>
<evidence type="ECO:0000259" key="8">
    <source>
        <dbReference type="PROSITE" id="PS50893"/>
    </source>
</evidence>
<dbReference type="GO" id="GO:0005524">
    <property type="term" value="F:ATP binding"/>
    <property type="evidence" value="ECO:0007669"/>
    <property type="project" value="UniProtKB-KW"/>
</dbReference>
<dbReference type="RefSeq" id="WP_073330724.1">
    <property type="nucleotide sequence ID" value="NZ_FQYO01000004.1"/>
</dbReference>
<organism evidence="9 10">
    <name type="scientific">Wenxinia saemankumensis</name>
    <dbReference type="NCBI Taxonomy" id="1447782"/>
    <lineage>
        <taxon>Bacteria</taxon>
        <taxon>Pseudomonadati</taxon>
        <taxon>Pseudomonadota</taxon>
        <taxon>Alphaproteobacteria</taxon>
        <taxon>Rhodobacterales</taxon>
        <taxon>Roseobacteraceae</taxon>
        <taxon>Wenxinia</taxon>
    </lineage>
</organism>
<evidence type="ECO:0000256" key="4">
    <source>
        <dbReference type="ARBA" id="ARBA00022741"/>
    </source>
</evidence>
<dbReference type="Pfam" id="PF00005">
    <property type="entry name" value="ABC_tran"/>
    <property type="match status" value="1"/>
</dbReference>
<evidence type="ECO:0000256" key="5">
    <source>
        <dbReference type="ARBA" id="ARBA00022840"/>
    </source>
</evidence>
<dbReference type="InterPro" id="IPR027417">
    <property type="entry name" value="P-loop_NTPase"/>
</dbReference>
<dbReference type="InterPro" id="IPR050093">
    <property type="entry name" value="ABC_SmlMolc_Importer"/>
</dbReference>
<dbReference type="EMBL" id="FQYO01000004">
    <property type="protein sequence ID" value="SHI99366.1"/>
    <property type="molecule type" value="Genomic_DNA"/>
</dbReference>
<keyword evidence="6" id="KW-1278">Translocase</keyword>
<keyword evidence="10" id="KW-1185">Reference proteome</keyword>
<name>A0A1M6FNW2_9RHOB</name>
<accession>A0A1M6FNW2</accession>
<dbReference type="SMART" id="SM00382">
    <property type="entry name" value="AAA"/>
    <property type="match status" value="1"/>
</dbReference>
<sequence>MLELDRLALAQGGFRLEADLALEAGGTVAVIGPSGGGKSTLLAGIAGFLAPQAGRVRWAGRDLTGLVPGARPVSVLFQDGNLFPHLTVAQNVGLALGPRLRLPAEDRDRVEGALARVGLSGRGGDRPAQLSGGQQGRAALARVLLSGRPVVLLDEAFAALGPALKDEMLDLVAGLVAGPERLVLMVSHDPGDATRIAARTVLVAEGRATGPFDTADLLADPPPALAAYLRAPDRS</sequence>
<keyword evidence="5 9" id="KW-0067">ATP-binding</keyword>
<proteinExistence type="predicted"/>